<dbReference type="CDD" id="cd05242">
    <property type="entry name" value="SDR_a8"/>
    <property type="match status" value="1"/>
</dbReference>
<dbReference type="NCBIfam" id="TIGR01777">
    <property type="entry name" value="yfcH"/>
    <property type="match status" value="1"/>
</dbReference>
<evidence type="ECO:0000313" key="6">
    <source>
        <dbReference type="Proteomes" id="UP001156905"/>
    </source>
</evidence>
<dbReference type="PANTHER" id="PTHR11092:SF0">
    <property type="entry name" value="EPIMERASE FAMILY PROTEIN SDR39U1"/>
    <property type="match status" value="1"/>
</dbReference>
<keyword evidence="2" id="KW-0472">Membrane</keyword>
<evidence type="ECO:0000256" key="2">
    <source>
        <dbReference type="SAM" id="Phobius"/>
    </source>
</evidence>
<dbReference type="RefSeq" id="WP_284262776.1">
    <property type="nucleotide sequence ID" value="NZ_BSOW01000004.1"/>
</dbReference>
<dbReference type="Pfam" id="PF08338">
    <property type="entry name" value="DUF1731"/>
    <property type="match status" value="1"/>
</dbReference>
<gene>
    <name evidence="5" type="ORF">GCM10007857_14280</name>
</gene>
<keyword evidence="2" id="KW-1133">Transmembrane helix</keyword>
<feature type="transmembrane region" description="Helical" evidence="2">
    <location>
        <begin position="6"/>
        <end position="23"/>
    </location>
</feature>
<accession>A0ABQ6AR18</accession>
<dbReference type="InterPro" id="IPR036291">
    <property type="entry name" value="NAD(P)-bd_dom_sf"/>
</dbReference>
<feature type="domain" description="NAD-dependent epimerase/dehydratase" evidence="3">
    <location>
        <begin position="184"/>
        <end position="397"/>
    </location>
</feature>
<dbReference type="Proteomes" id="UP001156905">
    <property type="component" value="Unassembled WGS sequence"/>
</dbReference>
<comment type="similarity">
    <text evidence="1">Belongs to the NAD(P)-dependent epimerase/dehydratase family. SDR39U1 subfamily.</text>
</comment>
<organism evidence="5 6">
    <name type="scientific">Bradyrhizobium iriomotense</name>
    <dbReference type="NCBI Taxonomy" id="441950"/>
    <lineage>
        <taxon>Bacteria</taxon>
        <taxon>Pseudomonadati</taxon>
        <taxon>Pseudomonadota</taxon>
        <taxon>Alphaproteobacteria</taxon>
        <taxon>Hyphomicrobiales</taxon>
        <taxon>Nitrobacteraceae</taxon>
        <taxon>Bradyrhizobium</taxon>
    </lineage>
</organism>
<feature type="transmembrane region" description="Helical" evidence="2">
    <location>
        <begin position="66"/>
        <end position="86"/>
    </location>
</feature>
<keyword evidence="2" id="KW-0812">Transmembrane</keyword>
<proteinExistence type="inferred from homology"/>
<feature type="transmembrane region" description="Helical" evidence="2">
    <location>
        <begin position="106"/>
        <end position="126"/>
    </location>
</feature>
<dbReference type="Pfam" id="PF01370">
    <property type="entry name" value="Epimerase"/>
    <property type="match status" value="1"/>
</dbReference>
<protein>
    <submittedName>
        <fullName evidence="5">Epimerase</fullName>
    </submittedName>
</protein>
<sequence>MTPLLWTLIAIQIVMGVFDTFYHHEFTERLAWRPSQRFELKLHAVRNMLYALLFLLLGWLEVHGLLAVLIVAVLVAEIVITLMDFVEEDLSRKLPPSERINHTLLAINYGAILVLLLPVLIGWATQPLGVTIVYHGLLSIAATACAVGAALCGLRDYAVTRRLARMTSAPARDLTDKLAGCQTVLITGATGFIGSRLAASLAEAGHQVIALIRDPAKARMLPPPVTLITSLDQVSSDMCIDAMVNLAGEPIGNGLWTEEKRTRILKSRTDMTGEVVKLIARLARKPAVLVSGSAIGWYGLWADQVLTESAKSHACFSHELCDAWEKAARPAEEHGVRVVYLRIGLVLGTEGGFITRMLTPFEFGLGGPLGTGRQWMSWIERDDLIRLIAYVIATPDLAGPINATAPIPVTNAKFTDELARGLHRPAVFRIPASLLRRIGGGFADELLLGGQRVLPNKALSHGFVFRHETLRSAFEAIL</sequence>
<evidence type="ECO:0000259" key="4">
    <source>
        <dbReference type="Pfam" id="PF08338"/>
    </source>
</evidence>
<dbReference type="EMBL" id="BSOW01000004">
    <property type="protein sequence ID" value="GLR84718.1"/>
    <property type="molecule type" value="Genomic_DNA"/>
</dbReference>
<feature type="domain" description="DUF1731" evidence="4">
    <location>
        <begin position="430"/>
        <end position="477"/>
    </location>
</feature>
<comment type="caution">
    <text evidence="5">The sequence shown here is derived from an EMBL/GenBank/DDBJ whole genome shotgun (WGS) entry which is preliminary data.</text>
</comment>
<name>A0ABQ6AR18_9BRAD</name>
<evidence type="ECO:0000313" key="5">
    <source>
        <dbReference type="EMBL" id="GLR84718.1"/>
    </source>
</evidence>
<evidence type="ECO:0000259" key="3">
    <source>
        <dbReference type="Pfam" id="PF01370"/>
    </source>
</evidence>
<reference evidence="6" key="1">
    <citation type="journal article" date="2019" name="Int. J. Syst. Evol. Microbiol.">
        <title>The Global Catalogue of Microorganisms (GCM) 10K type strain sequencing project: providing services to taxonomists for standard genome sequencing and annotation.</title>
        <authorList>
            <consortium name="The Broad Institute Genomics Platform"/>
            <consortium name="The Broad Institute Genome Sequencing Center for Infectious Disease"/>
            <person name="Wu L."/>
            <person name="Ma J."/>
        </authorList>
    </citation>
    <scope>NUCLEOTIDE SEQUENCE [LARGE SCALE GENOMIC DNA]</scope>
    <source>
        <strain evidence="6">NBRC 102520</strain>
    </source>
</reference>
<dbReference type="InterPro" id="IPR010099">
    <property type="entry name" value="SDR39U1"/>
</dbReference>
<feature type="transmembrane region" description="Helical" evidence="2">
    <location>
        <begin position="44"/>
        <end position="60"/>
    </location>
</feature>
<feature type="transmembrane region" description="Helical" evidence="2">
    <location>
        <begin position="132"/>
        <end position="154"/>
    </location>
</feature>
<dbReference type="SUPFAM" id="SSF51735">
    <property type="entry name" value="NAD(P)-binding Rossmann-fold domains"/>
    <property type="match status" value="1"/>
</dbReference>
<dbReference type="InterPro" id="IPR001509">
    <property type="entry name" value="Epimerase_deHydtase"/>
</dbReference>
<dbReference type="InterPro" id="IPR013549">
    <property type="entry name" value="DUF1731"/>
</dbReference>
<keyword evidence="6" id="KW-1185">Reference proteome</keyword>
<dbReference type="PANTHER" id="PTHR11092">
    <property type="entry name" value="SUGAR NUCLEOTIDE EPIMERASE RELATED"/>
    <property type="match status" value="1"/>
</dbReference>
<evidence type="ECO:0000256" key="1">
    <source>
        <dbReference type="ARBA" id="ARBA00009353"/>
    </source>
</evidence>
<dbReference type="Gene3D" id="3.40.50.720">
    <property type="entry name" value="NAD(P)-binding Rossmann-like Domain"/>
    <property type="match status" value="1"/>
</dbReference>